<dbReference type="InterPro" id="IPR002110">
    <property type="entry name" value="Ankyrin_rpt"/>
</dbReference>
<keyword evidence="5" id="KW-0804">Transcription</keyword>
<evidence type="ECO:0008006" key="11">
    <source>
        <dbReference type="Google" id="ProtNLM"/>
    </source>
</evidence>
<evidence type="ECO:0000256" key="1">
    <source>
        <dbReference type="ARBA" id="ARBA00004123"/>
    </source>
</evidence>
<organism evidence="9 10">
    <name type="scientific">Nannospalax galili</name>
    <name type="common">Northern Israeli blind subterranean mole rat</name>
    <name type="synonym">Spalax galili</name>
    <dbReference type="NCBI Taxonomy" id="1026970"/>
    <lineage>
        <taxon>Eukaryota</taxon>
        <taxon>Metazoa</taxon>
        <taxon>Chordata</taxon>
        <taxon>Craniata</taxon>
        <taxon>Vertebrata</taxon>
        <taxon>Euteleostomi</taxon>
        <taxon>Mammalia</taxon>
        <taxon>Eutheria</taxon>
        <taxon>Euarchontoglires</taxon>
        <taxon>Glires</taxon>
        <taxon>Rodentia</taxon>
        <taxon>Myomorpha</taxon>
        <taxon>Muroidea</taxon>
        <taxon>Spalacidae</taxon>
        <taxon>Spalacinae</taxon>
        <taxon>Nannospalax</taxon>
    </lineage>
</organism>
<keyword evidence="6" id="KW-0539">Nucleus</keyword>
<accession>A0A8C6QZP0</accession>
<dbReference type="GeneTree" id="ENSGT00940000156794"/>
<dbReference type="PROSITE" id="PS50297">
    <property type="entry name" value="ANK_REP_REGION"/>
    <property type="match status" value="1"/>
</dbReference>
<keyword evidence="2" id="KW-0677">Repeat</keyword>
<dbReference type="AlphaFoldDB" id="A0A8C6QZP0"/>
<keyword evidence="3" id="KW-0805">Transcription regulation</keyword>
<dbReference type="PRINTS" id="PR01415">
    <property type="entry name" value="ANKYRIN"/>
</dbReference>
<dbReference type="InterPro" id="IPR036770">
    <property type="entry name" value="Ankyrin_rpt-contain_sf"/>
</dbReference>
<sequence length="372" mass="40483">MSLVDLGKRLLEAARKGQDDEVSTPMANGASFTTDWLAYGHYATAEVLLQAGVSRDARTKVDRTPLHMAAADGHVHIIELLVRNGADVNAKDMLKMTALHWATEHHHRDAELLIKYGADVHAFSKFGKSVFDIALEKNDAEILVILQEAMQNQMSVNPQRANPVTNPVTVATPFTFTSREVDNLTSLVSSANPKATSANLESIEEGNSLDSSIQQEVGSGGQRVITIVTDGVPLGNIQTTIPTGSIGQPFIVTMQDGQQVLTVPAGQAAEDTIIEEEEEEEKSQSVEESKEGSERKLLQQAQQYRHQLLKKEQEAEQYCLKLEAMARQQPNGVDLTIVEEVAEVDAVVVTEGEGEGRGTEPRTGISIETVSF</sequence>
<evidence type="ECO:0000256" key="6">
    <source>
        <dbReference type="ARBA" id="ARBA00023242"/>
    </source>
</evidence>
<evidence type="ECO:0000256" key="8">
    <source>
        <dbReference type="SAM" id="MobiDB-lite"/>
    </source>
</evidence>
<dbReference type="OMA" id="NMNQVNL"/>
<evidence type="ECO:0000256" key="3">
    <source>
        <dbReference type="ARBA" id="ARBA00023015"/>
    </source>
</evidence>
<dbReference type="FunFam" id="1.25.40.20:FF:000025">
    <property type="entry name" value="GA-binding protein subunit beta-1 isoform X1"/>
    <property type="match status" value="1"/>
</dbReference>
<evidence type="ECO:0000256" key="2">
    <source>
        <dbReference type="ARBA" id="ARBA00022737"/>
    </source>
</evidence>
<dbReference type="Pfam" id="PF12796">
    <property type="entry name" value="Ank_2"/>
    <property type="match status" value="1"/>
</dbReference>
<gene>
    <name evidence="9" type="primary">LOC103730544</name>
</gene>
<feature type="compositionally biased region" description="Basic and acidic residues" evidence="8">
    <location>
        <begin position="282"/>
        <end position="297"/>
    </location>
</feature>
<protein>
    <recommendedName>
        <fullName evidence="11">GA-binding protein subunit beta-2</fullName>
    </recommendedName>
</protein>
<dbReference type="PANTHER" id="PTHR24193:SF86">
    <property type="entry name" value="GA-BINDING PROTEIN SUBUNIT BETA-2"/>
    <property type="match status" value="1"/>
</dbReference>
<proteinExistence type="predicted"/>
<dbReference type="Proteomes" id="UP000694381">
    <property type="component" value="Unassembled WGS sequence"/>
</dbReference>
<keyword evidence="4 7" id="KW-0040">ANK repeat</keyword>
<reference evidence="9" key="1">
    <citation type="submission" date="2025-08" db="UniProtKB">
        <authorList>
            <consortium name="Ensembl"/>
        </authorList>
    </citation>
    <scope>IDENTIFICATION</scope>
</reference>
<evidence type="ECO:0000313" key="10">
    <source>
        <dbReference type="Proteomes" id="UP000694381"/>
    </source>
</evidence>
<evidence type="ECO:0000256" key="4">
    <source>
        <dbReference type="ARBA" id="ARBA00023043"/>
    </source>
</evidence>
<reference evidence="9" key="2">
    <citation type="submission" date="2025-09" db="UniProtKB">
        <authorList>
            <consortium name="Ensembl"/>
        </authorList>
    </citation>
    <scope>IDENTIFICATION</scope>
</reference>
<name>A0A8C6QZP0_NANGA</name>
<dbReference type="SUPFAM" id="SSF48403">
    <property type="entry name" value="Ankyrin repeat"/>
    <property type="match status" value="1"/>
</dbReference>
<dbReference type="InterPro" id="IPR050663">
    <property type="entry name" value="Ankyrin-SOCS_Box"/>
</dbReference>
<feature type="repeat" description="ANK" evidence="7">
    <location>
        <begin position="61"/>
        <end position="93"/>
    </location>
</feature>
<evidence type="ECO:0000256" key="5">
    <source>
        <dbReference type="ARBA" id="ARBA00023163"/>
    </source>
</evidence>
<dbReference type="GO" id="GO:0045944">
    <property type="term" value="P:positive regulation of transcription by RNA polymerase II"/>
    <property type="evidence" value="ECO:0007669"/>
    <property type="project" value="TreeGrafter"/>
</dbReference>
<evidence type="ECO:0000256" key="7">
    <source>
        <dbReference type="PROSITE-ProRule" id="PRU00023"/>
    </source>
</evidence>
<comment type="subcellular location">
    <subcellularLocation>
        <location evidence="1">Nucleus</location>
    </subcellularLocation>
</comment>
<feature type="region of interest" description="Disordered" evidence="8">
    <location>
        <begin position="275"/>
        <end position="297"/>
    </location>
</feature>
<dbReference type="GO" id="GO:0005634">
    <property type="term" value="C:nucleus"/>
    <property type="evidence" value="ECO:0007669"/>
    <property type="project" value="UniProtKB-SubCell"/>
</dbReference>
<dbReference type="Ensembl" id="ENSNGAT00000016256.1">
    <property type="protein sequence ID" value="ENSNGAP00000010716.1"/>
    <property type="gene ID" value="ENSNGAG00000013065.1"/>
</dbReference>
<dbReference type="GO" id="GO:0000976">
    <property type="term" value="F:transcription cis-regulatory region binding"/>
    <property type="evidence" value="ECO:0007669"/>
    <property type="project" value="TreeGrafter"/>
</dbReference>
<dbReference type="PROSITE" id="PS50088">
    <property type="entry name" value="ANK_REPEAT"/>
    <property type="match status" value="1"/>
</dbReference>
<keyword evidence="10" id="KW-1185">Reference proteome</keyword>
<dbReference type="SMART" id="SM00248">
    <property type="entry name" value="ANK"/>
    <property type="match status" value="3"/>
</dbReference>
<dbReference type="PANTHER" id="PTHR24193">
    <property type="entry name" value="ANKYRIN REPEAT PROTEIN"/>
    <property type="match status" value="1"/>
</dbReference>
<evidence type="ECO:0000313" key="9">
    <source>
        <dbReference type="Ensembl" id="ENSNGAP00000010716.1"/>
    </source>
</evidence>
<dbReference type="Gene3D" id="1.25.40.20">
    <property type="entry name" value="Ankyrin repeat-containing domain"/>
    <property type="match status" value="1"/>
</dbReference>